<dbReference type="STRING" id="215250.A0A316YFT3"/>
<keyword evidence="2" id="KW-0812">Transmembrane</keyword>
<comment type="similarity">
    <text evidence="1">Belongs to the glycosyl hydrolase 16 family.</text>
</comment>
<dbReference type="AlphaFoldDB" id="A0A316YFT3"/>
<evidence type="ECO:0000313" key="5">
    <source>
        <dbReference type="Proteomes" id="UP000245768"/>
    </source>
</evidence>
<dbReference type="RefSeq" id="XP_025375134.1">
    <property type="nucleotide sequence ID" value="XM_025523156.1"/>
</dbReference>
<dbReference type="GO" id="GO:0004553">
    <property type="term" value="F:hydrolase activity, hydrolyzing O-glycosyl compounds"/>
    <property type="evidence" value="ECO:0007669"/>
    <property type="project" value="InterPro"/>
</dbReference>
<dbReference type="InterPro" id="IPR013320">
    <property type="entry name" value="ConA-like_dom_sf"/>
</dbReference>
<dbReference type="InterPro" id="IPR000757">
    <property type="entry name" value="Beta-glucanase-like"/>
</dbReference>
<keyword evidence="2" id="KW-0472">Membrane</keyword>
<gene>
    <name evidence="4" type="ORF">FA10DRAFT_273122</name>
</gene>
<keyword evidence="2" id="KW-1133">Transmembrane helix</keyword>
<accession>A0A316YFT3</accession>
<dbReference type="Proteomes" id="UP000245768">
    <property type="component" value="Unassembled WGS sequence"/>
</dbReference>
<evidence type="ECO:0000256" key="2">
    <source>
        <dbReference type="SAM" id="Phobius"/>
    </source>
</evidence>
<dbReference type="GO" id="GO:0030246">
    <property type="term" value="F:carbohydrate binding"/>
    <property type="evidence" value="ECO:0007669"/>
    <property type="project" value="UniProtKB-KW"/>
</dbReference>
<dbReference type="GO" id="GO:0005975">
    <property type="term" value="P:carbohydrate metabolic process"/>
    <property type="evidence" value="ECO:0007669"/>
    <property type="project" value="InterPro"/>
</dbReference>
<keyword evidence="4" id="KW-0430">Lectin</keyword>
<dbReference type="Gene3D" id="2.60.120.200">
    <property type="match status" value="1"/>
</dbReference>
<protein>
    <submittedName>
        <fullName evidence="4">Concanavalin A-like lectin/glucanase</fullName>
    </submittedName>
</protein>
<dbReference type="SUPFAM" id="SSF49899">
    <property type="entry name" value="Concanavalin A-like lectins/glucanases"/>
    <property type="match status" value="1"/>
</dbReference>
<dbReference type="Pfam" id="PF00722">
    <property type="entry name" value="Glyco_hydro_16"/>
    <property type="match status" value="1"/>
</dbReference>
<sequence>MISPSWTPPNLFSGSKRGKRVARFDLLVLFLGVFVGILGMGAVLGLGIYDWFKNKHNYCLVLDENFDGPLNTDLWKHDVQVGGFGTGEFEWTTTSPNNSFTKDGFLHIVPTLTADVIGEAAMLNGYTVNLTDSKTCTAEPVPWVDRSQSLDLAEQAIGNADTNCQIRSNSTIGTIIPPVQSARLTTNGTFSMKYGRVEVRAKMPTGDWLWPAVWMMPRDSVYGIWPRSGEIDIFESKGNMPTSRSQLLANTMNSALHFGTESADDQFAKFRGVATLWRNFWNQGFHTFGLEWDEQGIWTWRESRAKKVLITKFNEPFINKMPLVQAAAGNYIPGANPWSISNSSAAPFDQEFFLILNVAVGGTNGFFADVGQPWSNSDSTARRTFWNQKESWLPSWGDETQRAMQVDYVKAWKQC</sequence>
<evidence type="ECO:0000256" key="1">
    <source>
        <dbReference type="ARBA" id="ARBA00006865"/>
    </source>
</evidence>
<dbReference type="PROSITE" id="PS51762">
    <property type="entry name" value="GH16_2"/>
    <property type="match status" value="1"/>
</dbReference>
<dbReference type="PANTHER" id="PTHR10963">
    <property type="entry name" value="GLYCOSYL HYDROLASE-RELATED"/>
    <property type="match status" value="1"/>
</dbReference>
<dbReference type="InParanoid" id="A0A316YFT3"/>
<evidence type="ECO:0000313" key="4">
    <source>
        <dbReference type="EMBL" id="PWN87936.1"/>
    </source>
</evidence>
<feature type="transmembrane region" description="Helical" evidence="2">
    <location>
        <begin position="26"/>
        <end position="49"/>
    </location>
</feature>
<keyword evidence="5" id="KW-1185">Reference proteome</keyword>
<evidence type="ECO:0000259" key="3">
    <source>
        <dbReference type="PROSITE" id="PS51762"/>
    </source>
</evidence>
<dbReference type="InterPro" id="IPR050546">
    <property type="entry name" value="Glycosyl_Hydrlase_16"/>
</dbReference>
<dbReference type="GeneID" id="37045072"/>
<feature type="domain" description="GH16" evidence="3">
    <location>
        <begin position="49"/>
        <end position="415"/>
    </location>
</feature>
<name>A0A316YFT3_9BASI</name>
<reference evidence="4 5" key="1">
    <citation type="journal article" date="2018" name="Mol. Biol. Evol.">
        <title>Broad Genomic Sampling Reveals a Smut Pathogenic Ancestry of the Fungal Clade Ustilaginomycotina.</title>
        <authorList>
            <person name="Kijpornyongpan T."/>
            <person name="Mondo S.J."/>
            <person name="Barry K."/>
            <person name="Sandor L."/>
            <person name="Lee J."/>
            <person name="Lipzen A."/>
            <person name="Pangilinan J."/>
            <person name="LaButti K."/>
            <person name="Hainaut M."/>
            <person name="Henrissat B."/>
            <person name="Grigoriev I.V."/>
            <person name="Spatafora J.W."/>
            <person name="Aime M.C."/>
        </authorList>
    </citation>
    <scope>NUCLEOTIDE SEQUENCE [LARGE SCALE GENOMIC DNA]</scope>
    <source>
        <strain evidence="4 5">MCA 4198</strain>
    </source>
</reference>
<dbReference type="PANTHER" id="PTHR10963:SF55">
    <property type="entry name" value="GLYCOSIDE HYDROLASE FAMILY 16 PROTEIN"/>
    <property type="match status" value="1"/>
</dbReference>
<organism evidence="4 5">
    <name type="scientific">Acaromyces ingoldii</name>
    <dbReference type="NCBI Taxonomy" id="215250"/>
    <lineage>
        <taxon>Eukaryota</taxon>
        <taxon>Fungi</taxon>
        <taxon>Dikarya</taxon>
        <taxon>Basidiomycota</taxon>
        <taxon>Ustilaginomycotina</taxon>
        <taxon>Exobasidiomycetes</taxon>
        <taxon>Exobasidiales</taxon>
        <taxon>Cryptobasidiaceae</taxon>
        <taxon>Acaromyces</taxon>
    </lineage>
</organism>
<dbReference type="EMBL" id="KZ819639">
    <property type="protein sequence ID" value="PWN87936.1"/>
    <property type="molecule type" value="Genomic_DNA"/>
</dbReference>
<proteinExistence type="inferred from homology"/>
<dbReference type="OrthoDB" id="4781at2759"/>